<feature type="transmembrane region" description="Helical" evidence="8">
    <location>
        <begin position="70"/>
        <end position="88"/>
    </location>
</feature>
<gene>
    <name evidence="10" type="ORF">PQR62_02035</name>
</gene>
<dbReference type="Pfam" id="PF00528">
    <property type="entry name" value="BPD_transp_1"/>
    <property type="match status" value="1"/>
</dbReference>
<protein>
    <submittedName>
        <fullName evidence="10">Amino acid ABC transporter permease</fullName>
    </submittedName>
</protein>
<organism evidence="10 11">
    <name type="scientific">Herbaspirillum lusitanum</name>
    <dbReference type="NCBI Taxonomy" id="213312"/>
    <lineage>
        <taxon>Bacteria</taxon>
        <taxon>Pseudomonadati</taxon>
        <taxon>Pseudomonadota</taxon>
        <taxon>Betaproteobacteria</taxon>
        <taxon>Burkholderiales</taxon>
        <taxon>Oxalobacteraceae</taxon>
        <taxon>Herbaspirillum</taxon>
    </lineage>
</organism>
<dbReference type="PANTHER" id="PTHR30614:SF21">
    <property type="entry name" value="AMINO ACID ABC TRANSPORTER PERMEASE"/>
    <property type="match status" value="1"/>
</dbReference>
<feature type="transmembrane region" description="Helical" evidence="8">
    <location>
        <begin position="196"/>
        <end position="218"/>
    </location>
</feature>
<evidence type="ECO:0000256" key="5">
    <source>
        <dbReference type="ARBA" id="ARBA00022692"/>
    </source>
</evidence>
<evidence type="ECO:0000256" key="7">
    <source>
        <dbReference type="ARBA" id="ARBA00023136"/>
    </source>
</evidence>
<evidence type="ECO:0000256" key="8">
    <source>
        <dbReference type="RuleBase" id="RU363032"/>
    </source>
</evidence>
<comment type="caution">
    <text evidence="10">The sequence shown here is derived from an EMBL/GenBank/DDBJ whole genome shotgun (WGS) entry which is preliminary data.</text>
</comment>
<keyword evidence="11" id="KW-1185">Reference proteome</keyword>
<feature type="transmembrane region" description="Helical" evidence="8">
    <location>
        <begin position="25"/>
        <end position="49"/>
    </location>
</feature>
<dbReference type="CDD" id="cd06261">
    <property type="entry name" value="TM_PBP2"/>
    <property type="match status" value="1"/>
</dbReference>
<dbReference type="InterPro" id="IPR010065">
    <property type="entry name" value="AA_ABC_transptr_permease_3TM"/>
</dbReference>
<dbReference type="PROSITE" id="PS50928">
    <property type="entry name" value="ABC_TM1"/>
    <property type="match status" value="1"/>
</dbReference>
<evidence type="ECO:0000256" key="6">
    <source>
        <dbReference type="ARBA" id="ARBA00022989"/>
    </source>
</evidence>
<name>A0ABW9A2D5_9BURK</name>
<proteinExistence type="inferred from homology"/>
<evidence type="ECO:0000313" key="10">
    <source>
        <dbReference type="EMBL" id="MFL9923028.1"/>
    </source>
</evidence>
<dbReference type="SUPFAM" id="SSF161098">
    <property type="entry name" value="MetI-like"/>
    <property type="match status" value="1"/>
</dbReference>
<keyword evidence="6 8" id="KW-1133">Transmembrane helix</keyword>
<evidence type="ECO:0000256" key="3">
    <source>
        <dbReference type="ARBA" id="ARBA00022448"/>
    </source>
</evidence>
<dbReference type="InterPro" id="IPR000515">
    <property type="entry name" value="MetI-like"/>
</dbReference>
<sequence>MIQIVQDNWLLLLIGQYPYGPLGGLAMTLIIAVTSLLLCIPVSIALALAMTSGKHCLVRPARALVQLMRGMPFLMLIFWAYFALPLLIGHEIGPVTTLIGTLVVYKSAYIAEIVRGGIESLPKGQIEAAHALGLNYISRTFSIVLPQVVMNMLPSIVTQFVGIVKDTSVGYIIGANELAFAGNQLNATLFTQPFEVFLIIAIVYFAMNYLLSSFASYIEGRIQKARSNSPALGQQGAAA</sequence>
<keyword evidence="3 8" id="KW-0813">Transport</keyword>
<comment type="similarity">
    <text evidence="2">Belongs to the binding-protein-dependent transport system permease family. HisMQ subfamily.</text>
</comment>
<evidence type="ECO:0000259" key="9">
    <source>
        <dbReference type="PROSITE" id="PS50928"/>
    </source>
</evidence>
<dbReference type="InterPro" id="IPR035906">
    <property type="entry name" value="MetI-like_sf"/>
</dbReference>
<feature type="domain" description="ABC transmembrane type-1" evidence="9">
    <location>
        <begin position="25"/>
        <end position="215"/>
    </location>
</feature>
<dbReference type="EMBL" id="JAQQFM010000001">
    <property type="protein sequence ID" value="MFL9923028.1"/>
    <property type="molecule type" value="Genomic_DNA"/>
</dbReference>
<dbReference type="InterPro" id="IPR043429">
    <property type="entry name" value="ArtM/GltK/GlnP/TcyL/YhdX-like"/>
</dbReference>
<keyword evidence="4" id="KW-1003">Cell membrane</keyword>
<evidence type="ECO:0000256" key="2">
    <source>
        <dbReference type="ARBA" id="ARBA00010072"/>
    </source>
</evidence>
<keyword evidence="5 8" id="KW-0812">Transmembrane</keyword>
<dbReference type="RefSeq" id="WP_408154258.1">
    <property type="nucleotide sequence ID" value="NZ_JAQQFM010000001.1"/>
</dbReference>
<dbReference type="PANTHER" id="PTHR30614">
    <property type="entry name" value="MEMBRANE COMPONENT OF AMINO ACID ABC TRANSPORTER"/>
    <property type="match status" value="1"/>
</dbReference>
<evidence type="ECO:0000256" key="4">
    <source>
        <dbReference type="ARBA" id="ARBA00022475"/>
    </source>
</evidence>
<accession>A0ABW9A2D5</accession>
<evidence type="ECO:0000313" key="11">
    <source>
        <dbReference type="Proteomes" id="UP001629246"/>
    </source>
</evidence>
<reference evidence="10 11" key="1">
    <citation type="journal article" date="2024" name="Chem. Sci.">
        <title>Discovery of megapolipeptins by genome mining of a Burkholderiales bacteria collection.</title>
        <authorList>
            <person name="Paulo B.S."/>
            <person name="Recchia M.J.J."/>
            <person name="Lee S."/>
            <person name="Fergusson C.H."/>
            <person name="Romanowski S.B."/>
            <person name="Hernandez A."/>
            <person name="Krull N."/>
            <person name="Liu D.Y."/>
            <person name="Cavanagh H."/>
            <person name="Bos A."/>
            <person name="Gray C.A."/>
            <person name="Murphy B.T."/>
            <person name="Linington R.G."/>
            <person name="Eustaquio A.S."/>
        </authorList>
    </citation>
    <scope>NUCLEOTIDE SEQUENCE [LARGE SCALE GENOMIC DNA]</scope>
    <source>
        <strain evidence="10 11">RL21-008-BIB-A</strain>
    </source>
</reference>
<keyword evidence="7 8" id="KW-0472">Membrane</keyword>
<comment type="subcellular location">
    <subcellularLocation>
        <location evidence="1">Cell inner membrane</location>
        <topology evidence="1">Multi-pass membrane protein</topology>
    </subcellularLocation>
    <subcellularLocation>
        <location evidence="8">Cell membrane</location>
        <topology evidence="8">Multi-pass membrane protein</topology>
    </subcellularLocation>
</comment>
<dbReference type="Proteomes" id="UP001629246">
    <property type="component" value="Unassembled WGS sequence"/>
</dbReference>
<evidence type="ECO:0000256" key="1">
    <source>
        <dbReference type="ARBA" id="ARBA00004429"/>
    </source>
</evidence>
<dbReference type="Gene3D" id="1.10.3720.10">
    <property type="entry name" value="MetI-like"/>
    <property type="match status" value="1"/>
</dbReference>
<dbReference type="NCBIfam" id="TIGR01726">
    <property type="entry name" value="HEQRo_perm_3TM"/>
    <property type="match status" value="1"/>
</dbReference>